<sequence length="416" mass="43686">MTAPALPVRRHDEVAWFVPGRIEVLGKHTDYAGGRSLLAAVDRGHTVRGRARDDARVRVTSSLAHETVDLALPGARGTGAAEAAPAGHWSTYVRTVVDRLDANFPGMLRGADLTVDSDLPLAAGMSSSSALVVSLALALMDLAGITHDERLRAVAPDRERLAEYLGCVENGQTYGALAGHRGVGTFGGSEDHTAMLCGGEGELRQYAFCPVRLEDAVPFPATAALVVAVSGVQAEKTGAAKDRYNRISRSAREMLGRWNAATGRDDASLGDTVRSSPEATARLRALVADDPALVARLDQFVLESEVIIPEAARALAGGDLLEFGRLVDLSQHQAETALGNQVPETVALQSLAREHGAHAASAFGAGFGGSVWAMVEADGADDFAREWVDAYALAHPGVGDAATWLVTRPGAPAHRV</sequence>
<evidence type="ECO:0000259" key="8">
    <source>
        <dbReference type="Pfam" id="PF08544"/>
    </source>
</evidence>
<evidence type="ECO:0000256" key="3">
    <source>
        <dbReference type="ARBA" id="ARBA00022741"/>
    </source>
</evidence>
<feature type="domain" description="GHMP kinase C-terminal" evidence="8">
    <location>
        <begin position="312"/>
        <end position="391"/>
    </location>
</feature>
<keyword evidence="6" id="KW-0119">Carbohydrate metabolism</keyword>
<dbReference type="EMBL" id="CP107020">
    <property type="protein sequence ID" value="UYG17773.1"/>
    <property type="molecule type" value="Genomic_DNA"/>
</dbReference>
<keyword evidence="5" id="KW-0067">ATP-binding</keyword>
<dbReference type="InterPro" id="IPR013750">
    <property type="entry name" value="GHMP_kinase_C_dom"/>
</dbReference>
<dbReference type="PIRSF" id="PIRSF000530">
    <property type="entry name" value="Galactokinase"/>
    <property type="match status" value="1"/>
</dbReference>
<evidence type="ECO:0000259" key="9">
    <source>
        <dbReference type="Pfam" id="PF10509"/>
    </source>
</evidence>
<dbReference type="InterPro" id="IPR006204">
    <property type="entry name" value="GHMP_kinase_N_dom"/>
</dbReference>
<dbReference type="Pfam" id="PF10509">
    <property type="entry name" value="GalKase_gal_bdg"/>
    <property type="match status" value="1"/>
</dbReference>
<dbReference type="Pfam" id="PF08544">
    <property type="entry name" value="GHMP_kinases_C"/>
    <property type="match status" value="1"/>
</dbReference>
<gene>
    <name evidence="10" type="ORF">BRM3_04950</name>
</gene>
<keyword evidence="3" id="KW-0547">Nucleotide-binding</keyword>
<accession>A0ABY6G542</accession>
<keyword evidence="4" id="KW-0418">Kinase</keyword>
<evidence type="ECO:0000256" key="2">
    <source>
        <dbReference type="ARBA" id="ARBA00022679"/>
    </source>
</evidence>
<dbReference type="InterPro" id="IPR019539">
    <property type="entry name" value="GalKase_N"/>
</dbReference>
<dbReference type="PANTHER" id="PTHR10457">
    <property type="entry name" value="MEVALONATE KINASE/GALACTOKINASE"/>
    <property type="match status" value="1"/>
</dbReference>
<dbReference type="Gene3D" id="3.30.230.10">
    <property type="match status" value="1"/>
</dbReference>
<name>A0ABY6G542_9MICO</name>
<evidence type="ECO:0000256" key="5">
    <source>
        <dbReference type="ARBA" id="ARBA00022840"/>
    </source>
</evidence>
<keyword evidence="6" id="KW-0299">Galactose metabolism</keyword>
<dbReference type="SUPFAM" id="SSF54211">
    <property type="entry name" value="Ribosomal protein S5 domain 2-like"/>
    <property type="match status" value="1"/>
</dbReference>
<protein>
    <submittedName>
        <fullName evidence="10">Galactokinase</fullName>
    </submittedName>
</protein>
<evidence type="ECO:0000256" key="1">
    <source>
        <dbReference type="ARBA" id="ARBA00006566"/>
    </source>
</evidence>
<dbReference type="PANTHER" id="PTHR10457:SF7">
    <property type="entry name" value="GALACTOKINASE-RELATED"/>
    <property type="match status" value="1"/>
</dbReference>
<proteinExistence type="inferred from homology"/>
<feature type="domain" description="Galactokinase N-terminal" evidence="9">
    <location>
        <begin position="13"/>
        <end position="47"/>
    </location>
</feature>
<keyword evidence="2" id="KW-0808">Transferase</keyword>
<dbReference type="PROSITE" id="PS00627">
    <property type="entry name" value="GHMP_KINASES_ATP"/>
    <property type="match status" value="1"/>
</dbReference>
<dbReference type="InterPro" id="IPR036554">
    <property type="entry name" value="GHMP_kinase_C_sf"/>
</dbReference>
<organism evidence="10 11">
    <name type="scientific">Brachybacterium huguangmaarense</name>
    <dbReference type="NCBI Taxonomy" id="1652028"/>
    <lineage>
        <taxon>Bacteria</taxon>
        <taxon>Bacillati</taxon>
        <taxon>Actinomycetota</taxon>
        <taxon>Actinomycetes</taxon>
        <taxon>Micrococcales</taxon>
        <taxon>Dermabacteraceae</taxon>
        <taxon>Brachybacterium</taxon>
    </lineage>
</organism>
<evidence type="ECO:0000256" key="4">
    <source>
        <dbReference type="ARBA" id="ARBA00022777"/>
    </source>
</evidence>
<dbReference type="PRINTS" id="PR00959">
    <property type="entry name" value="MEVGALKINASE"/>
</dbReference>
<dbReference type="InterPro" id="IPR006203">
    <property type="entry name" value="GHMP_knse_ATP-bd_CS"/>
</dbReference>
<keyword evidence="11" id="KW-1185">Reference proteome</keyword>
<feature type="domain" description="GHMP kinase N-terminal" evidence="7">
    <location>
        <begin position="92"/>
        <end position="152"/>
    </location>
</feature>
<dbReference type="Pfam" id="PF00288">
    <property type="entry name" value="GHMP_kinases_N"/>
    <property type="match status" value="1"/>
</dbReference>
<dbReference type="InterPro" id="IPR006206">
    <property type="entry name" value="Mevalonate/galactokinase"/>
</dbReference>
<dbReference type="Proteomes" id="UP001164305">
    <property type="component" value="Chromosome"/>
</dbReference>
<evidence type="ECO:0000259" key="7">
    <source>
        <dbReference type="Pfam" id="PF00288"/>
    </source>
</evidence>
<reference evidence="10" key="1">
    <citation type="submission" date="2022-10" db="EMBL/GenBank/DDBJ databases">
        <title>Whole-Genome Sequencing of Brachybacterium huguangmaarense BRM-3, Isolated from Betula schmidtii.</title>
        <authorList>
            <person name="Haam D."/>
        </authorList>
    </citation>
    <scope>NUCLEOTIDE SEQUENCE</scope>
    <source>
        <strain evidence="10">BRM-3</strain>
    </source>
</reference>
<dbReference type="InterPro" id="IPR000705">
    <property type="entry name" value="Galactokinase"/>
</dbReference>
<evidence type="ECO:0000313" key="10">
    <source>
        <dbReference type="EMBL" id="UYG17773.1"/>
    </source>
</evidence>
<dbReference type="InterPro" id="IPR014721">
    <property type="entry name" value="Ribsml_uS5_D2-typ_fold_subgr"/>
</dbReference>
<evidence type="ECO:0000256" key="6">
    <source>
        <dbReference type="ARBA" id="ARBA00023144"/>
    </source>
</evidence>
<dbReference type="SUPFAM" id="SSF55060">
    <property type="entry name" value="GHMP Kinase, C-terminal domain"/>
    <property type="match status" value="1"/>
</dbReference>
<dbReference type="PRINTS" id="PR00473">
    <property type="entry name" value="GALCTOKINASE"/>
</dbReference>
<dbReference type="Gene3D" id="3.30.70.890">
    <property type="entry name" value="GHMP kinase, C-terminal domain"/>
    <property type="match status" value="1"/>
</dbReference>
<dbReference type="RefSeq" id="WP_263594981.1">
    <property type="nucleotide sequence ID" value="NZ_CP107020.1"/>
</dbReference>
<dbReference type="InterPro" id="IPR020568">
    <property type="entry name" value="Ribosomal_Su5_D2-typ_SF"/>
</dbReference>
<evidence type="ECO:0000313" key="11">
    <source>
        <dbReference type="Proteomes" id="UP001164305"/>
    </source>
</evidence>
<comment type="similarity">
    <text evidence="1">Belongs to the GHMP kinase family. GalK subfamily.</text>
</comment>